<protein>
    <submittedName>
        <fullName evidence="5">Kynurenine-oxoglutarate transaminase</fullName>
    </submittedName>
</protein>
<dbReference type="InterPro" id="IPR015421">
    <property type="entry name" value="PyrdxlP-dep_Trfase_major"/>
</dbReference>
<comment type="caution">
    <text evidence="5">The sequence shown here is derived from an EMBL/GenBank/DDBJ whole genome shotgun (WGS) entry which is preliminary data.</text>
</comment>
<dbReference type="SUPFAM" id="SSF53383">
    <property type="entry name" value="PLP-dependent transferases"/>
    <property type="match status" value="1"/>
</dbReference>
<proteinExistence type="predicted"/>
<dbReference type="InterPro" id="IPR015424">
    <property type="entry name" value="PyrdxlP-dep_Trfase"/>
</dbReference>
<gene>
    <name evidence="5" type="ORF">PHPALM_1835</name>
</gene>
<dbReference type="PANTHER" id="PTHR43807">
    <property type="entry name" value="FI04487P"/>
    <property type="match status" value="1"/>
</dbReference>
<keyword evidence="4" id="KW-0663">Pyridoxal phosphate</keyword>
<dbReference type="Gene3D" id="3.90.1150.10">
    <property type="entry name" value="Aspartate Aminotransferase, domain 1"/>
    <property type="match status" value="1"/>
</dbReference>
<comment type="cofactor">
    <cofactor evidence="1">
        <name>pyridoxal 5'-phosphate</name>
        <dbReference type="ChEBI" id="CHEBI:597326"/>
    </cofactor>
</comment>
<dbReference type="OrthoDB" id="7042322at2759"/>
<feature type="non-terminal residue" evidence="5">
    <location>
        <position position="104"/>
    </location>
</feature>
<keyword evidence="6" id="KW-1185">Reference proteome</keyword>
<dbReference type="Gene3D" id="3.40.640.10">
    <property type="entry name" value="Type I PLP-dependent aspartate aminotransferase-like (Major domain)"/>
    <property type="match status" value="1"/>
</dbReference>
<dbReference type="GO" id="GO:0005739">
    <property type="term" value="C:mitochondrion"/>
    <property type="evidence" value="ECO:0007669"/>
    <property type="project" value="TreeGrafter"/>
</dbReference>
<dbReference type="PANTHER" id="PTHR43807:SF20">
    <property type="entry name" value="FI04487P"/>
    <property type="match status" value="1"/>
</dbReference>
<name>A0A2P4YRA5_9STRA</name>
<dbReference type="InterPro" id="IPR015422">
    <property type="entry name" value="PyrdxlP-dep_Trfase_small"/>
</dbReference>
<dbReference type="GO" id="GO:0016212">
    <property type="term" value="F:kynurenine-oxoglutarate transaminase activity"/>
    <property type="evidence" value="ECO:0007669"/>
    <property type="project" value="TreeGrafter"/>
</dbReference>
<dbReference type="InterPro" id="IPR051326">
    <property type="entry name" value="Kynurenine-oxoglutarate_AT"/>
</dbReference>
<reference evidence="5 6" key="1">
    <citation type="journal article" date="2017" name="Genome Biol. Evol.">
        <title>Phytophthora megakarya and P. palmivora, closely related causal agents of cacao black pod rot, underwent increases in genome sizes and gene numbers by different mechanisms.</title>
        <authorList>
            <person name="Ali S.S."/>
            <person name="Shao J."/>
            <person name="Lary D.J."/>
            <person name="Kronmiller B."/>
            <person name="Shen D."/>
            <person name="Strem M.D."/>
            <person name="Amoako-Attah I."/>
            <person name="Akrofi A.Y."/>
            <person name="Begoude B.A."/>
            <person name="Ten Hoopen G.M."/>
            <person name="Coulibaly K."/>
            <person name="Kebe B.I."/>
            <person name="Melnick R.L."/>
            <person name="Guiltinan M.J."/>
            <person name="Tyler B.M."/>
            <person name="Meinhardt L.W."/>
            <person name="Bailey B.A."/>
        </authorList>
    </citation>
    <scope>NUCLEOTIDE SEQUENCE [LARGE SCALE GENOMIC DNA]</scope>
    <source>
        <strain evidence="6">sbr112.9</strain>
    </source>
</reference>
<keyword evidence="3" id="KW-0808">Transferase</keyword>
<evidence type="ECO:0000313" key="5">
    <source>
        <dbReference type="EMBL" id="POM80341.1"/>
    </source>
</evidence>
<dbReference type="AlphaFoldDB" id="A0A2P4YRA5"/>
<evidence type="ECO:0000313" key="6">
    <source>
        <dbReference type="Proteomes" id="UP000237271"/>
    </source>
</evidence>
<dbReference type="Proteomes" id="UP000237271">
    <property type="component" value="Unassembled WGS sequence"/>
</dbReference>
<sequence>MLAASKVVLPSLRYVRSISHRVRTLPDNVFAEFSALAAQHGAVNLGQGFPSFQTPSFVKQAAIDAINDGNNQYTRPGGHVSYVETLAEMYSPLLNRDLDPMTEI</sequence>
<organism evidence="5 6">
    <name type="scientific">Phytophthora palmivora</name>
    <dbReference type="NCBI Taxonomy" id="4796"/>
    <lineage>
        <taxon>Eukaryota</taxon>
        <taxon>Sar</taxon>
        <taxon>Stramenopiles</taxon>
        <taxon>Oomycota</taxon>
        <taxon>Peronosporomycetes</taxon>
        <taxon>Peronosporales</taxon>
        <taxon>Peronosporaceae</taxon>
        <taxon>Phytophthora</taxon>
    </lineage>
</organism>
<evidence type="ECO:0000256" key="2">
    <source>
        <dbReference type="ARBA" id="ARBA00022576"/>
    </source>
</evidence>
<evidence type="ECO:0000256" key="4">
    <source>
        <dbReference type="ARBA" id="ARBA00022898"/>
    </source>
</evidence>
<evidence type="ECO:0000256" key="1">
    <source>
        <dbReference type="ARBA" id="ARBA00001933"/>
    </source>
</evidence>
<dbReference type="EMBL" id="NCKW01000526">
    <property type="protein sequence ID" value="POM80341.1"/>
    <property type="molecule type" value="Genomic_DNA"/>
</dbReference>
<keyword evidence="2" id="KW-0032">Aminotransferase</keyword>
<accession>A0A2P4YRA5</accession>
<evidence type="ECO:0000256" key="3">
    <source>
        <dbReference type="ARBA" id="ARBA00022679"/>
    </source>
</evidence>